<evidence type="ECO:0000256" key="2">
    <source>
        <dbReference type="ARBA" id="ARBA00022723"/>
    </source>
</evidence>
<keyword evidence="1 4" id="KW-0349">Heme</keyword>
<keyword evidence="5" id="KW-1133">Transmembrane helix</keyword>
<name>A0A3G8H0P3_9BURK</name>
<dbReference type="EMBL" id="CP033969">
    <property type="protein sequence ID" value="AZG14038.1"/>
    <property type="molecule type" value="Genomic_DNA"/>
</dbReference>
<dbReference type="RefSeq" id="WP_124683882.1">
    <property type="nucleotide sequence ID" value="NZ_CP033969.1"/>
</dbReference>
<dbReference type="Pfam" id="PF13442">
    <property type="entry name" value="Cytochrome_CBB3"/>
    <property type="match status" value="1"/>
</dbReference>
<evidence type="ECO:0000313" key="8">
    <source>
        <dbReference type="Proteomes" id="UP000270411"/>
    </source>
</evidence>
<dbReference type="Proteomes" id="UP000270411">
    <property type="component" value="Chromosome 1"/>
</dbReference>
<feature type="transmembrane region" description="Helical" evidence="5">
    <location>
        <begin position="91"/>
        <end position="111"/>
    </location>
</feature>
<dbReference type="InterPro" id="IPR036909">
    <property type="entry name" value="Cyt_c-like_dom_sf"/>
</dbReference>
<evidence type="ECO:0000259" key="6">
    <source>
        <dbReference type="PROSITE" id="PS51007"/>
    </source>
</evidence>
<protein>
    <submittedName>
        <fullName evidence="7">Cytochrome c</fullName>
    </submittedName>
</protein>
<feature type="domain" description="Cytochrome c" evidence="6">
    <location>
        <begin position="129"/>
        <end position="220"/>
    </location>
</feature>
<reference evidence="8" key="1">
    <citation type="submission" date="2018-11" db="EMBL/GenBank/DDBJ databases">
        <title>FDA dAtabase for Regulatory Grade micrObial Sequences (FDA-ARGOS): Supporting development and validation of Infectious Disease Dx tests.</title>
        <authorList>
            <person name="Goldberg B."/>
            <person name="Campos J."/>
            <person name="Tallon L."/>
            <person name="Sadzewicz L."/>
            <person name="Zhao X."/>
            <person name="Vavikolanu K."/>
            <person name="Mehta A."/>
            <person name="Aluvathingal J."/>
            <person name="Nadendla S."/>
            <person name="Geyer C."/>
            <person name="Nandy P."/>
            <person name="Yan Y."/>
            <person name="Sichtig H."/>
        </authorList>
    </citation>
    <scope>NUCLEOTIDE SEQUENCE [LARGE SCALE GENOMIC DNA]</scope>
    <source>
        <strain evidence="8">FDAARGOS_614</strain>
    </source>
</reference>
<dbReference type="GO" id="GO:0009055">
    <property type="term" value="F:electron transfer activity"/>
    <property type="evidence" value="ECO:0007669"/>
    <property type="project" value="InterPro"/>
</dbReference>
<evidence type="ECO:0000256" key="1">
    <source>
        <dbReference type="ARBA" id="ARBA00022617"/>
    </source>
</evidence>
<evidence type="ECO:0000256" key="5">
    <source>
        <dbReference type="SAM" id="Phobius"/>
    </source>
</evidence>
<sequence>MTAPPPQAWLNALLEAVQAAQLGLLRLWHALGWTGDRHGQPAWPWTHRIAGETLLIDLGLARQLALTLVAVAVALACLAVALGWRRRRAVWLGLGALALVAAPWPSPALLLTPAAPTSFHRHPAPFTVDAIAEGGRVYARHCAACHGADGRGEGPLAATLTRWPPTFASPLLGRRAEGELFWHIAAGMRDGAGRATMPGFGRQIDDAQTWAVIDYMKALAAGTGAAAQGSWPIPLRLPEVAVRCPQAPVRTLADWRGRQRVRVVAFDGQPGAWPVDDPRFLTLLVTRDGQPLPNPPAFRAGCVAASADAWPVFARLAGIDPARLAGTVWLADRDGWLRAQAGPGGNGWSEASLLCTSGQAARATQVARTGAAPADGLTALLLRMDAEPVRFVQGGFVH</sequence>
<dbReference type="Gene3D" id="1.10.760.10">
    <property type="entry name" value="Cytochrome c-like domain"/>
    <property type="match status" value="1"/>
</dbReference>
<accession>A0A3G8H0P3</accession>
<organism evidence="7 8">
    <name type="scientific">Cupriavidus pauculus</name>
    <dbReference type="NCBI Taxonomy" id="82633"/>
    <lineage>
        <taxon>Bacteria</taxon>
        <taxon>Pseudomonadati</taxon>
        <taxon>Pseudomonadota</taxon>
        <taxon>Betaproteobacteria</taxon>
        <taxon>Burkholderiales</taxon>
        <taxon>Burkholderiaceae</taxon>
        <taxon>Cupriavidus</taxon>
    </lineage>
</organism>
<gene>
    <name evidence="7" type="ORF">EHF44_11635</name>
</gene>
<evidence type="ECO:0000256" key="4">
    <source>
        <dbReference type="PROSITE-ProRule" id="PRU00433"/>
    </source>
</evidence>
<dbReference type="KEGG" id="cpau:EHF44_11635"/>
<dbReference type="PANTHER" id="PTHR35008:SF9">
    <property type="entry name" value="CYTOCHROME C DOMAIN-CONTAINING PROTEIN"/>
    <property type="match status" value="1"/>
</dbReference>
<dbReference type="PROSITE" id="PS51007">
    <property type="entry name" value="CYTC"/>
    <property type="match status" value="1"/>
</dbReference>
<keyword evidence="3 4" id="KW-0408">Iron</keyword>
<dbReference type="InterPro" id="IPR051459">
    <property type="entry name" value="Cytochrome_c-type_DH"/>
</dbReference>
<keyword evidence="2 4" id="KW-0479">Metal-binding</keyword>
<dbReference type="InterPro" id="IPR009056">
    <property type="entry name" value="Cyt_c-like_dom"/>
</dbReference>
<feature type="transmembrane region" description="Helical" evidence="5">
    <location>
        <begin position="64"/>
        <end position="84"/>
    </location>
</feature>
<dbReference type="GO" id="GO:0046872">
    <property type="term" value="F:metal ion binding"/>
    <property type="evidence" value="ECO:0007669"/>
    <property type="project" value="UniProtKB-KW"/>
</dbReference>
<dbReference type="AlphaFoldDB" id="A0A3G8H0P3"/>
<evidence type="ECO:0000313" key="7">
    <source>
        <dbReference type="EMBL" id="AZG14038.1"/>
    </source>
</evidence>
<dbReference type="OrthoDB" id="9808312at2"/>
<dbReference type="GO" id="GO:0020037">
    <property type="term" value="F:heme binding"/>
    <property type="evidence" value="ECO:0007669"/>
    <property type="project" value="InterPro"/>
</dbReference>
<dbReference type="PANTHER" id="PTHR35008">
    <property type="entry name" value="BLL4482 PROTEIN-RELATED"/>
    <property type="match status" value="1"/>
</dbReference>
<proteinExistence type="predicted"/>
<evidence type="ECO:0000256" key="3">
    <source>
        <dbReference type="ARBA" id="ARBA00023004"/>
    </source>
</evidence>
<keyword evidence="5" id="KW-0472">Membrane</keyword>
<dbReference type="SUPFAM" id="SSF46626">
    <property type="entry name" value="Cytochrome c"/>
    <property type="match status" value="1"/>
</dbReference>
<keyword evidence="5" id="KW-0812">Transmembrane</keyword>